<dbReference type="RefSeq" id="WP_289167425.1">
    <property type="nucleotide sequence ID" value="NZ_JASZZN010000037.1"/>
</dbReference>
<organism evidence="1 2">
    <name type="scientific">Roseiconus lacunae</name>
    <dbReference type="NCBI Taxonomy" id="2605694"/>
    <lineage>
        <taxon>Bacteria</taxon>
        <taxon>Pseudomonadati</taxon>
        <taxon>Planctomycetota</taxon>
        <taxon>Planctomycetia</taxon>
        <taxon>Pirellulales</taxon>
        <taxon>Pirellulaceae</taxon>
        <taxon>Roseiconus</taxon>
    </lineage>
</organism>
<comment type="caution">
    <text evidence="1">The sequence shown here is derived from an EMBL/GenBank/DDBJ whole genome shotgun (WGS) entry which is preliminary data.</text>
</comment>
<evidence type="ECO:0000313" key="1">
    <source>
        <dbReference type="EMBL" id="MDM4019319.1"/>
    </source>
</evidence>
<keyword evidence="2" id="KW-1185">Reference proteome</keyword>
<name>A0ABT7PS31_9BACT</name>
<proteinExistence type="predicted"/>
<gene>
    <name evidence="1" type="ORF">QTN89_27945</name>
</gene>
<accession>A0ABT7PS31</accession>
<dbReference type="EMBL" id="JASZZN010000037">
    <property type="protein sequence ID" value="MDM4019319.1"/>
    <property type="molecule type" value="Genomic_DNA"/>
</dbReference>
<evidence type="ECO:0000313" key="2">
    <source>
        <dbReference type="Proteomes" id="UP001239462"/>
    </source>
</evidence>
<sequence>MLVFEFRWVQTVSQKRIMVHLNSIFDDDAVAGFFQVTTNTVKEARGYHRRILKIADDVERSSPTEL</sequence>
<protein>
    <recommendedName>
        <fullName evidence="3">Transposase</fullName>
    </recommendedName>
</protein>
<dbReference type="Proteomes" id="UP001239462">
    <property type="component" value="Unassembled WGS sequence"/>
</dbReference>
<reference evidence="1 2" key="1">
    <citation type="submission" date="2023-06" db="EMBL/GenBank/DDBJ databases">
        <title>Roseiconus lacunae JC819 isolated from Gulf of Mannar region, Tamil Nadu.</title>
        <authorList>
            <person name="Pk S."/>
            <person name="Ch S."/>
            <person name="Ch V.R."/>
        </authorList>
    </citation>
    <scope>NUCLEOTIDE SEQUENCE [LARGE SCALE GENOMIC DNA]</scope>
    <source>
        <strain evidence="1 2">JC819</strain>
    </source>
</reference>
<evidence type="ECO:0008006" key="3">
    <source>
        <dbReference type="Google" id="ProtNLM"/>
    </source>
</evidence>